<feature type="compositionally biased region" description="Basic residues" evidence="1">
    <location>
        <begin position="387"/>
        <end position="396"/>
    </location>
</feature>
<keyword evidence="4" id="KW-1185">Reference proteome</keyword>
<dbReference type="OrthoDB" id="5918297at2759"/>
<feature type="region of interest" description="Disordered" evidence="1">
    <location>
        <begin position="366"/>
        <end position="446"/>
    </location>
</feature>
<keyword evidence="2" id="KW-0812">Transmembrane</keyword>
<proteinExistence type="predicted"/>
<feature type="compositionally biased region" description="Polar residues" evidence="1">
    <location>
        <begin position="366"/>
        <end position="381"/>
    </location>
</feature>
<organism evidence="3 4">
    <name type="scientific">Trichinella papuae</name>
    <dbReference type="NCBI Taxonomy" id="268474"/>
    <lineage>
        <taxon>Eukaryota</taxon>
        <taxon>Metazoa</taxon>
        <taxon>Ecdysozoa</taxon>
        <taxon>Nematoda</taxon>
        <taxon>Enoplea</taxon>
        <taxon>Dorylaimia</taxon>
        <taxon>Trichinellida</taxon>
        <taxon>Trichinellidae</taxon>
        <taxon>Trichinella</taxon>
    </lineage>
</organism>
<sequence length="446" mass="50298">LVGGSHFPTTIKAILFLTKLTMDLNVHCGLLVFFALMLLNGCHADEHYCPHYLDSSITGFYEEGRCIVLRKKELAKNPQSMTYLDAWRDCYETFDNSYIHPFQIAASDFNMVYDVFVSENAEYKGFEKIKDVGDLDFVLNGYRIIEIIPARENKSVVSRLKLAFGIDNIKYIDIGVYDDNWMKTNTFGLSLSRDARFAVQAFPKSPLCLVFPKDLVYLFSLKWNAQDLYDCSMKGKFNRYFCSTQPLKECYVEVGGFEKSCICTPGGDRIPCSKVRCKQGETYVISTDTCENLPPPKKRELSRNKLLHFYLLTAGIPAVCAIIFMTILSGALLVERKVTKRTLKVVPIANLQQSVTAFVDDPNVSKVQKTTETSERSVSTDAESKKKPPKKSKKTKTPPPETKETTMGSLMLQTTPEMKPSAKKTPKKPLLKSRFTGKKGSATKKP</sequence>
<accession>A0A0V1N7I0</accession>
<feature type="compositionally biased region" description="Basic residues" evidence="1">
    <location>
        <begin position="421"/>
        <end position="446"/>
    </location>
</feature>
<comment type="caution">
    <text evidence="3">The sequence shown here is derived from an EMBL/GenBank/DDBJ whole genome shotgun (WGS) entry which is preliminary data.</text>
</comment>
<feature type="non-terminal residue" evidence="3">
    <location>
        <position position="1"/>
    </location>
</feature>
<evidence type="ECO:0000256" key="2">
    <source>
        <dbReference type="SAM" id="Phobius"/>
    </source>
</evidence>
<name>A0A0V1N7I0_9BILA</name>
<evidence type="ECO:0000256" key="1">
    <source>
        <dbReference type="SAM" id="MobiDB-lite"/>
    </source>
</evidence>
<evidence type="ECO:0000313" key="3">
    <source>
        <dbReference type="EMBL" id="KRZ79933.1"/>
    </source>
</evidence>
<dbReference type="EMBL" id="JYDO01000004">
    <property type="protein sequence ID" value="KRZ79933.1"/>
    <property type="molecule type" value="Genomic_DNA"/>
</dbReference>
<feature type="compositionally biased region" description="Polar residues" evidence="1">
    <location>
        <begin position="407"/>
        <end position="416"/>
    </location>
</feature>
<protein>
    <submittedName>
        <fullName evidence="3">Uncharacterized protein</fullName>
    </submittedName>
</protein>
<keyword evidence="2" id="KW-1133">Transmembrane helix</keyword>
<reference evidence="3 4" key="1">
    <citation type="submission" date="2015-01" db="EMBL/GenBank/DDBJ databases">
        <title>Evolution of Trichinella species and genotypes.</title>
        <authorList>
            <person name="Korhonen P.K."/>
            <person name="Edoardo P."/>
            <person name="Giuseppe L.R."/>
            <person name="Gasser R.B."/>
        </authorList>
    </citation>
    <scope>NUCLEOTIDE SEQUENCE [LARGE SCALE GENOMIC DNA]</scope>
    <source>
        <strain evidence="3">ISS1980</strain>
    </source>
</reference>
<dbReference type="AlphaFoldDB" id="A0A0V1N7I0"/>
<keyword evidence="2" id="KW-0472">Membrane</keyword>
<gene>
    <name evidence="3" type="ORF">T10_7831</name>
</gene>
<feature type="transmembrane region" description="Helical" evidence="2">
    <location>
        <begin position="307"/>
        <end position="334"/>
    </location>
</feature>
<dbReference type="Proteomes" id="UP000054843">
    <property type="component" value="Unassembled WGS sequence"/>
</dbReference>
<evidence type="ECO:0000313" key="4">
    <source>
        <dbReference type="Proteomes" id="UP000054843"/>
    </source>
</evidence>